<evidence type="ECO:0000256" key="9">
    <source>
        <dbReference type="SAM" id="SignalP"/>
    </source>
</evidence>
<keyword evidence="6" id="KW-0472">Membrane</keyword>
<dbReference type="RefSeq" id="WP_012633613.1">
    <property type="nucleotide sequence ID" value="NC_011891.1"/>
</dbReference>
<evidence type="ECO:0000256" key="3">
    <source>
        <dbReference type="ARBA" id="ARBA00022448"/>
    </source>
</evidence>
<dbReference type="SUPFAM" id="SSF56954">
    <property type="entry name" value="Outer membrane efflux proteins (OEP)"/>
    <property type="match status" value="1"/>
</dbReference>
<dbReference type="GO" id="GO:0015288">
    <property type="term" value="F:porin activity"/>
    <property type="evidence" value="ECO:0007669"/>
    <property type="project" value="TreeGrafter"/>
</dbReference>
<dbReference type="GO" id="GO:0015562">
    <property type="term" value="F:efflux transmembrane transporter activity"/>
    <property type="evidence" value="ECO:0007669"/>
    <property type="project" value="InterPro"/>
</dbReference>
<evidence type="ECO:0000256" key="7">
    <source>
        <dbReference type="ARBA" id="ARBA00023237"/>
    </source>
</evidence>
<dbReference type="PANTHER" id="PTHR30026">
    <property type="entry name" value="OUTER MEMBRANE PROTEIN TOLC"/>
    <property type="match status" value="1"/>
</dbReference>
<dbReference type="GO" id="GO:1990281">
    <property type="term" value="C:efflux pump complex"/>
    <property type="evidence" value="ECO:0007669"/>
    <property type="project" value="TreeGrafter"/>
</dbReference>
<keyword evidence="8" id="KW-0175">Coiled coil</keyword>
<keyword evidence="7" id="KW-0998">Cell outer membrane</keyword>
<feature type="chain" id="PRO_5002875131" evidence="9">
    <location>
        <begin position="20"/>
        <end position="454"/>
    </location>
</feature>
<reference evidence="10" key="1">
    <citation type="submission" date="2009-01" db="EMBL/GenBank/DDBJ databases">
        <title>Complete sequence of Anaeromyxobacter dehalogenans 2CP-1.</title>
        <authorList>
            <consortium name="US DOE Joint Genome Institute"/>
            <person name="Lucas S."/>
            <person name="Copeland A."/>
            <person name="Lapidus A."/>
            <person name="Glavina del Rio T."/>
            <person name="Dalin E."/>
            <person name="Tice H."/>
            <person name="Bruce D."/>
            <person name="Goodwin L."/>
            <person name="Pitluck S."/>
            <person name="Saunders E."/>
            <person name="Brettin T."/>
            <person name="Detter J.C."/>
            <person name="Han C."/>
            <person name="Larimer F."/>
            <person name="Land M."/>
            <person name="Hauser L."/>
            <person name="Kyrpides N."/>
            <person name="Ovchinnikova G."/>
            <person name="Beliaev A.S."/>
            <person name="Richardson P."/>
        </authorList>
    </citation>
    <scope>NUCLEOTIDE SEQUENCE</scope>
    <source>
        <strain evidence="10">2CP-1</strain>
    </source>
</reference>
<dbReference type="HOGENOM" id="CLU_012817_10_6_7"/>
<feature type="coiled-coil region" evidence="8">
    <location>
        <begin position="365"/>
        <end position="399"/>
    </location>
</feature>
<dbReference type="Gene3D" id="1.20.1600.10">
    <property type="entry name" value="Outer membrane efflux proteins (OEP)"/>
    <property type="match status" value="1"/>
</dbReference>
<feature type="signal peptide" evidence="9">
    <location>
        <begin position="1"/>
        <end position="19"/>
    </location>
</feature>
<evidence type="ECO:0000256" key="4">
    <source>
        <dbReference type="ARBA" id="ARBA00022452"/>
    </source>
</evidence>
<dbReference type="Pfam" id="PF02321">
    <property type="entry name" value="OEP"/>
    <property type="match status" value="2"/>
</dbReference>
<keyword evidence="3" id="KW-0813">Transport</keyword>
<keyword evidence="5" id="KW-0812">Transmembrane</keyword>
<dbReference type="GO" id="GO:0009279">
    <property type="term" value="C:cell outer membrane"/>
    <property type="evidence" value="ECO:0007669"/>
    <property type="project" value="UniProtKB-SubCell"/>
</dbReference>
<dbReference type="InterPro" id="IPR051906">
    <property type="entry name" value="TolC-like"/>
</dbReference>
<evidence type="ECO:0000256" key="2">
    <source>
        <dbReference type="ARBA" id="ARBA00007613"/>
    </source>
</evidence>
<keyword evidence="9" id="KW-0732">Signal</keyword>
<sequence length="454" mass="47418">MIRTTLLAALAAIPLAVRAEAPLTLAAALAEAERASPDLVAARARLDQARAASDRVRAGYLPQVKAGATYTRNSEEAKLELPVGYTIRDVGTPTSGAGLPGAPTSYAVVPSQVVGATIQARDQLGAQLELTQAILAPQLWFAIDAAGASARASAQQAEAARRELRFGVAQAFYGAAAAEQAVQVQERQLSVASLHERDAQVQVQAGTAARIVLLRAQIDRARAEEDLVRARNGLAGAKSTLAALLGRGEATDFALAQPPAPDLPADLSPLEDEAVRLRPELRAAGAAVEAATASRRAETARYLPTLGAFGQARWSSVAGFTGKEESWAAGLSLQWELFDGGAREASRREAGARLVEAEAARASLALQARDEVRRARLDLASARANRAKAEEQVALARENQRLVEVAFRAGQATSLEATDANVALATAELGAVNEGLAADLAALRLLRAAGRYGG</sequence>
<dbReference type="InterPro" id="IPR003423">
    <property type="entry name" value="OMP_efflux"/>
</dbReference>
<protein>
    <submittedName>
        <fullName evidence="10">Outer membrane efflux protein</fullName>
    </submittedName>
</protein>
<accession>B8JC77</accession>
<name>B8JC77_ANAD2</name>
<keyword evidence="11" id="KW-1185">Reference proteome</keyword>
<evidence type="ECO:0000313" key="11">
    <source>
        <dbReference type="Proteomes" id="UP000007089"/>
    </source>
</evidence>
<dbReference type="Proteomes" id="UP000007089">
    <property type="component" value="Chromosome"/>
</dbReference>
<proteinExistence type="inferred from homology"/>
<comment type="similarity">
    <text evidence="2">Belongs to the outer membrane factor (OMF) (TC 1.B.17) family.</text>
</comment>
<keyword evidence="4" id="KW-1134">Transmembrane beta strand</keyword>
<dbReference type="PANTHER" id="PTHR30026:SF20">
    <property type="entry name" value="OUTER MEMBRANE PROTEIN TOLC"/>
    <property type="match status" value="1"/>
</dbReference>
<evidence type="ECO:0000256" key="5">
    <source>
        <dbReference type="ARBA" id="ARBA00022692"/>
    </source>
</evidence>
<dbReference type="AlphaFoldDB" id="B8JC77"/>
<evidence type="ECO:0000256" key="6">
    <source>
        <dbReference type="ARBA" id="ARBA00023136"/>
    </source>
</evidence>
<evidence type="ECO:0000313" key="10">
    <source>
        <dbReference type="EMBL" id="ACL65817.1"/>
    </source>
</evidence>
<evidence type="ECO:0000256" key="8">
    <source>
        <dbReference type="SAM" id="Coils"/>
    </source>
</evidence>
<dbReference type="KEGG" id="acp:A2cp1_2479"/>
<evidence type="ECO:0000256" key="1">
    <source>
        <dbReference type="ARBA" id="ARBA00004442"/>
    </source>
</evidence>
<dbReference type="EMBL" id="CP001359">
    <property type="protein sequence ID" value="ACL65817.1"/>
    <property type="molecule type" value="Genomic_DNA"/>
</dbReference>
<comment type="subcellular location">
    <subcellularLocation>
        <location evidence="1">Cell outer membrane</location>
    </subcellularLocation>
</comment>
<organism evidence="10 11">
    <name type="scientific">Anaeromyxobacter dehalogenans (strain ATCC BAA-258 / DSM 21875 / 2CP-1)</name>
    <dbReference type="NCBI Taxonomy" id="455488"/>
    <lineage>
        <taxon>Bacteria</taxon>
        <taxon>Pseudomonadati</taxon>
        <taxon>Myxococcota</taxon>
        <taxon>Myxococcia</taxon>
        <taxon>Myxococcales</taxon>
        <taxon>Cystobacterineae</taxon>
        <taxon>Anaeromyxobacteraceae</taxon>
        <taxon>Anaeromyxobacter</taxon>
    </lineage>
</organism>
<gene>
    <name evidence="10" type="ordered locus">A2cp1_2479</name>
</gene>